<evidence type="ECO:0000313" key="10">
    <source>
        <dbReference type="EMBL" id="KAB7504784.1"/>
    </source>
</evidence>
<gene>
    <name evidence="10" type="ORF">Anas_09662</name>
</gene>
<evidence type="ECO:0000256" key="4">
    <source>
        <dbReference type="ARBA" id="ARBA00022729"/>
    </source>
</evidence>
<dbReference type="GO" id="GO:0006004">
    <property type="term" value="P:fucose metabolic process"/>
    <property type="evidence" value="ECO:0007669"/>
    <property type="project" value="InterPro"/>
</dbReference>
<comment type="similarity">
    <text evidence="2 7">Belongs to the glycosyl hydrolase 29 family.</text>
</comment>
<evidence type="ECO:0000256" key="5">
    <source>
        <dbReference type="ARBA" id="ARBA00022801"/>
    </source>
</evidence>
<organism evidence="10 11">
    <name type="scientific">Armadillidium nasatum</name>
    <dbReference type="NCBI Taxonomy" id="96803"/>
    <lineage>
        <taxon>Eukaryota</taxon>
        <taxon>Metazoa</taxon>
        <taxon>Ecdysozoa</taxon>
        <taxon>Arthropoda</taxon>
        <taxon>Crustacea</taxon>
        <taxon>Multicrustacea</taxon>
        <taxon>Malacostraca</taxon>
        <taxon>Eumalacostraca</taxon>
        <taxon>Peracarida</taxon>
        <taxon>Isopoda</taxon>
        <taxon>Oniscidea</taxon>
        <taxon>Crinocheta</taxon>
        <taxon>Armadillidiidae</taxon>
        <taxon>Armadillidium</taxon>
    </lineage>
</organism>
<dbReference type="GO" id="GO:0005764">
    <property type="term" value="C:lysosome"/>
    <property type="evidence" value="ECO:0007669"/>
    <property type="project" value="TreeGrafter"/>
</dbReference>
<dbReference type="GO" id="GO:0004560">
    <property type="term" value="F:alpha-L-fucosidase activity"/>
    <property type="evidence" value="ECO:0007669"/>
    <property type="project" value="UniProtKB-EC"/>
</dbReference>
<evidence type="ECO:0000256" key="7">
    <source>
        <dbReference type="PIRNR" id="PIRNR001092"/>
    </source>
</evidence>
<proteinExistence type="inferred from homology"/>
<evidence type="ECO:0000256" key="3">
    <source>
        <dbReference type="ARBA" id="ARBA00012662"/>
    </source>
</evidence>
<dbReference type="PRINTS" id="PR00741">
    <property type="entry name" value="GLHYDRLASE29"/>
</dbReference>
<keyword evidence="11" id="KW-1185">Reference proteome</keyword>
<dbReference type="PIRSF" id="PIRSF001092">
    <property type="entry name" value="Alpha-L-fucosidase"/>
    <property type="match status" value="1"/>
</dbReference>
<evidence type="ECO:0000256" key="1">
    <source>
        <dbReference type="ARBA" id="ARBA00004071"/>
    </source>
</evidence>
<dbReference type="SMART" id="SM00812">
    <property type="entry name" value="Alpha_L_fucos"/>
    <property type="match status" value="1"/>
</dbReference>
<dbReference type="GO" id="GO:0016139">
    <property type="term" value="P:glycoside catabolic process"/>
    <property type="evidence" value="ECO:0007669"/>
    <property type="project" value="TreeGrafter"/>
</dbReference>
<evidence type="ECO:0000256" key="2">
    <source>
        <dbReference type="ARBA" id="ARBA00007951"/>
    </source>
</evidence>
<keyword evidence="4" id="KW-0732">Signal</keyword>
<comment type="function">
    <text evidence="1">Alpha-L-fucosidase is responsible for hydrolyzing the alpha-1,6-linked fucose joined to the reducing-end N-acetylglucosamine of the carbohydrate moieties of glycoproteins.</text>
</comment>
<protein>
    <recommendedName>
        <fullName evidence="3">alpha-L-fucosidase</fullName>
        <ecNumber evidence="3">3.2.1.51</ecNumber>
    </recommendedName>
</protein>
<feature type="transmembrane region" description="Helical" evidence="8">
    <location>
        <begin position="36"/>
        <end position="55"/>
    </location>
</feature>
<dbReference type="Pfam" id="PF01120">
    <property type="entry name" value="Alpha_L_fucos"/>
    <property type="match status" value="1"/>
</dbReference>
<reference evidence="10 11" key="1">
    <citation type="journal article" date="2019" name="PLoS Biol.">
        <title>Sex chromosomes control vertical transmission of feminizing Wolbachia symbionts in an isopod.</title>
        <authorList>
            <person name="Becking T."/>
            <person name="Chebbi M.A."/>
            <person name="Giraud I."/>
            <person name="Moumen B."/>
            <person name="Laverre T."/>
            <person name="Caubet Y."/>
            <person name="Peccoud J."/>
            <person name="Gilbert C."/>
            <person name="Cordaux R."/>
        </authorList>
    </citation>
    <scope>NUCLEOTIDE SEQUENCE [LARGE SCALE GENOMIC DNA]</scope>
    <source>
        <strain evidence="10">ANa2</strain>
        <tissue evidence="10">Whole body excluding digestive tract and cuticle</tissue>
    </source>
</reference>
<dbReference type="InterPro" id="IPR000933">
    <property type="entry name" value="Glyco_hydro_29"/>
</dbReference>
<feature type="domain" description="Glycoside hydrolase family 29 N-terminal" evidence="9">
    <location>
        <begin position="53"/>
        <end position="398"/>
    </location>
</feature>
<dbReference type="PANTHER" id="PTHR10030:SF37">
    <property type="entry name" value="ALPHA-L-FUCOSIDASE-RELATED"/>
    <property type="match status" value="1"/>
</dbReference>
<feature type="transmembrane region" description="Helical" evidence="8">
    <location>
        <begin position="320"/>
        <end position="339"/>
    </location>
</feature>
<dbReference type="EMBL" id="SEYY01002370">
    <property type="protein sequence ID" value="KAB7504784.1"/>
    <property type="molecule type" value="Genomic_DNA"/>
</dbReference>
<dbReference type="InterPro" id="IPR016286">
    <property type="entry name" value="FUC_metazoa-typ"/>
</dbReference>
<feature type="transmembrane region" description="Helical" evidence="8">
    <location>
        <begin position="75"/>
        <end position="98"/>
    </location>
</feature>
<dbReference type="AlphaFoldDB" id="A0A5N5TDP7"/>
<evidence type="ECO:0000313" key="11">
    <source>
        <dbReference type="Proteomes" id="UP000326759"/>
    </source>
</evidence>
<name>A0A5N5TDP7_9CRUS</name>
<keyword evidence="6 7" id="KW-0326">Glycosidase</keyword>
<dbReference type="InterPro" id="IPR017853">
    <property type="entry name" value="GH"/>
</dbReference>
<accession>A0A5N5TDP7</accession>
<keyword evidence="8" id="KW-0472">Membrane</keyword>
<evidence type="ECO:0000256" key="8">
    <source>
        <dbReference type="SAM" id="Phobius"/>
    </source>
</evidence>
<dbReference type="PANTHER" id="PTHR10030">
    <property type="entry name" value="ALPHA-L-FUCOSIDASE"/>
    <property type="match status" value="1"/>
</dbReference>
<sequence>MTCSYILLVNFTDILTNKTLSMEIGKEKSLFTEMRLIFMIAVSTIIFTGVFGQYTPDWESLDSRPLPEWYDQAKIGIFLHWGLYSVPAFGGEWFWMYWQGAQYSDYVKYMDDNFRPGFTYQDFGPQFTTEFFDPDQWAELFEAAGARYVVLTSKHHEGFTMWPSKYSWNWNSEDLGPQRDLVGDLASAIRNKTSIRFGLYYSLYEWFSPRYLDDKANNFNTNDFIVSKMLPEMYEFQLAITYKFQTELYQPEVIWADGDWEAADWYWNSTIFLAWLFNESPVKDTVVVNDRWGNNNIPCEHGSFYSCTDRFNPGKHFHMMIYLVVSFHVLSFCTFTGVLQTHKWENAMTLDKDSWGYDRTETLSNLLVNAGPTHDGRIDPIMEERLRQMGEWLSLNGEAIYASNPWIFPK</sequence>
<dbReference type="Gene3D" id="3.20.20.80">
    <property type="entry name" value="Glycosidases"/>
    <property type="match status" value="1"/>
</dbReference>
<comment type="caution">
    <text evidence="10">The sequence shown here is derived from an EMBL/GenBank/DDBJ whole genome shotgun (WGS) entry which is preliminary data.</text>
</comment>
<dbReference type="EC" id="3.2.1.51" evidence="3"/>
<dbReference type="SUPFAM" id="SSF51445">
    <property type="entry name" value="(Trans)glycosidases"/>
    <property type="match status" value="1"/>
</dbReference>
<keyword evidence="5 7" id="KW-0378">Hydrolase</keyword>
<keyword evidence="8" id="KW-0812">Transmembrane</keyword>
<keyword evidence="8" id="KW-1133">Transmembrane helix</keyword>
<evidence type="ECO:0000259" key="9">
    <source>
        <dbReference type="Pfam" id="PF01120"/>
    </source>
</evidence>
<evidence type="ECO:0000256" key="6">
    <source>
        <dbReference type="ARBA" id="ARBA00023295"/>
    </source>
</evidence>
<dbReference type="Proteomes" id="UP000326759">
    <property type="component" value="Unassembled WGS sequence"/>
</dbReference>
<dbReference type="OrthoDB" id="6039950at2759"/>
<dbReference type="InterPro" id="IPR057739">
    <property type="entry name" value="Glyco_hydro_29_N"/>
</dbReference>